<dbReference type="Proteomes" id="UP000772618">
    <property type="component" value="Unassembled WGS sequence"/>
</dbReference>
<dbReference type="PANTHER" id="PTHR36122:SF2">
    <property type="entry name" value="NICOTINAMIDE RIBOSIDE TRANSPORTER PNUC"/>
    <property type="match status" value="1"/>
</dbReference>
<evidence type="ECO:0000313" key="11">
    <source>
        <dbReference type="EMBL" id="MBT1705845.1"/>
    </source>
</evidence>
<accession>A0ABS5VYA0</accession>
<dbReference type="PANTHER" id="PTHR36122">
    <property type="entry name" value="NICOTINAMIDE RIBOSIDE TRANSPORTER PNUC"/>
    <property type="match status" value="1"/>
</dbReference>
<reference evidence="11 12" key="1">
    <citation type="submission" date="2021-05" db="EMBL/GenBank/DDBJ databases">
        <title>A Polyphasic approach of four new species of the genus Ohtaekwangia: Ohtaekwangia histidinii sp. nov., Ohtaekwangia cretensis sp. nov., Ohtaekwangia indiensis sp. nov., Ohtaekwangia reichenbachii sp. nov. from diverse environment.</title>
        <authorList>
            <person name="Octaviana S."/>
        </authorList>
    </citation>
    <scope>NUCLEOTIDE SEQUENCE [LARGE SCALE GENOMIC DNA]</scope>
    <source>
        <strain evidence="11 12">PWU20</strain>
    </source>
</reference>
<evidence type="ECO:0000256" key="4">
    <source>
        <dbReference type="ARBA" id="ARBA00017522"/>
    </source>
</evidence>
<evidence type="ECO:0000256" key="9">
    <source>
        <dbReference type="ARBA" id="ARBA00023136"/>
    </source>
</evidence>
<feature type="transmembrane region" description="Helical" evidence="10">
    <location>
        <begin position="36"/>
        <end position="52"/>
    </location>
</feature>
<keyword evidence="5" id="KW-0813">Transport</keyword>
<feature type="transmembrane region" description="Helical" evidence="10">
    <location>
        <begin position="58"/>
        <end position="77"/>
    </location>
</feature>
<dbReference type="InterPro" id="IPR006419">
    <property type="entry name" value="NMN_transpt_PnuC"/>
</dbReference>
<name>A0ABS5VYA0_9BACT</name>
<evidence type="ECO:0000256" key="6">
    <source>
        <dbReference type="ARBA" id="ARBA00022475"/>
    </source>
</evidence>
<evidence type="ECO:0000256" key="8">
    <source>
        <dbReference type="ARBA" id="ARBA00022989"/>
    </source>
</evidence>
<proteinExistence type="inferred from homology"/>
<dbReference type="EMBL" id="JAHESD010000070">
    <property type="protein sequence ID" value="MBT1705845.1"/>
    <property type="molecule type" value="Genomic_DNA"/>
</dbReference>
<evidence type="ECO:0000256" key="1">
    <source>
        <dbReference type="ARBA" id="ARBA00002672"/>
    </source>
</evidence>
<dbReference type="NCBIfam" id="TIGR01528">
    <property type="entry name" value="NMN_trans_PnuC"/>
    <property type="match status" value="1"/>
</dbReference>
<feature type="transmembrane region" description="Helical" evidence="10">
    <location>
        <begin position="98"/>
        <end position="119"/>
    </location>
</feature>
<evidence type="ECO:0000256" key="10">
    <source>
        <dbReference type="SAM" id="Phobius"/>
    </source>
</evidence>
<protein>
    <recommendedName>
        <fullName evidence="4">Nicotinamide riboside transporter PnuC</fullName>
    </recommendedName>
</protein>
<comment type="subcellular location">
    <subcellularLocation>
        <location evidence="2">Cell membrane</location>
        <topology evidence="2">Multi-pass membrane protein</topology>
    </subcellularLocation>
</comment>
<evidence type="ECO:0000256" key="2">
    <source>
        <dbReference type="ARBA" id="ARBA00004651"/>
    </source>
</evidence>
<feature type="transmembrane region" description="Helical" evidence="10">
    <location>
        <begin position="6"/>
        <end position="24"/>
    </location>
</feature>
<comment type="function">
    <text evidence="1">Required for nicotinamide riboside transport across the inner membrane.</text>
</comment>
<organism evidence="11 12">
    <name type="scientific">Chryseosolibacter indicus</name>
    <dbReference type="NCBI Taxonomy" id="2782351"/>
    <lineage>
        <taxon>Bacteria</taxon>
        <taxon>Pseudomonadati</taxon>
        <taxon>Bacteroidota</taxon>
        <taxon>Cytophagia</taxon>
        <taxon>Cytophagales</taxon>
        <taxon>Chryseotaleaceae</taxon>
        <taxon>Chryseosolibacter</taxon>
    </lineage>
</organism>
<comment type="caution">
    <text evidence="11">The sequence shown here is derived from an EMBL/GenBank/DDBJ whole genome shotgun (WGS) entry which is preliminary data.</text>
</comment>
<evidence type="ECO:0000256" key="5">
    <source>
        <dbReference type="ARBA" id="ARBA00022448"/>
    </source>
</evidence>
<keyword evidence="12" id="KW-1185">Reference proteome</keyword>
<comment type="similarity">
    <text evidence="3">Belongs to the nicotinamide ribonucleoside (NR) uptake permease (TC 4.B.1) family.</text>
</comment>
<gene>
    <name evidence="11" type="primary">pnuC</name>
    <name evidence="11" type="ORF">KK060_21320</name>
</gene>
<keyword evidence="8 10" id="KW-1133">Transmembrane helix</keyword>
<keyword evidence="6" id="KW-1003">Cell membrane</keyword>
<dbReference type="Pfam" id="PF04973">
    <property type="entry name" value="NMN_transporter"/>
    <property type="match status" value="1"/>
</dbReference>
<sequence length="201" mass="23420">MDHVQQWLQALNIDAIQCIVLILGVSEVLLARANNVWLYPTGIAATTLSIYSLFHAKLYAECLLHLYYIVMSIYGWWFWTTRRNNKPVEITFSTQRDWLITIGIVLGGWVVLYFFLILFTPSELPLWDSWVSCTAWAGMWLLARRKVENWLLLNISNAFAIPLLFHKELPLFAFLTLFLFIVACKGYYDWMKTAKKNMAIA</sequence>
<evidence type="ECO:0000313" key="12">
    <source>
        <dbReference type="Proteomes" id="UP000772618"/>
    </source>
</evidence>
<keyword evidence="7 10" id="KW-0812">Transmembrane</keyword>
<evidence type="ECO:0000256" key="7">
    <source>
        <dbReference type="ARBA" id="ARBA00022692"/>
    </source>
</evidence>
<feature type="transmembrane region" description="Helical" evidence="10">
    <location>
        <begin position="171"/>
        <end position="188"/>
    </location>
</feature>
<dbReference type="RefSeq" id="WP_254156074.1">
    <property type="nucleotide sequence ID" value="NZ_JAHESD010000070.1"/>
</dbReference>
<evidence type="ECO:0000256" key="3">
    <source>
        <dbReference type="ARBA" id="ARBA00006669"/>
    </source>
</evidence>
<keyword evidence="9 10" id="KW-0472">Membrane</keyword>